<gene>
    <name evidence="1" type="ORF">LCGC14_1413670</name>
</gene>
<name>A0A0F9KEJ9_9ZZZZ</name>
<organism evidence="1">
    <name type="scientific">marine sediment metagenome</name>
    <dbReference type="NCBI Taxonomy" id="412755"/>
    <lineage>
        <taxon>unclassified sequences</taxon>
        <taxon>metagenomes</taxon>
        <taxon>ecological metagenomes</taxon>
    </lineage>
</organism>
<comment type="caution">
    <text evidence="1">The sequence shown here is derived from an EMBL/GenBank/DDBJ whole genome shotgun (WGS) entry which is preliminary data.</text>
</comment>
<reference evidence="1" key="1">
    <citation type="journal article" date="2015" name="Nature">
        <title>Complex archaea that bridge the gap between prokaryotes and eukaryotes.</title>
        <authorList>
            <person name="Spang A."/>
            <person name="Saw J.H."/>
            <person name="Jorgensen S.L."/>
            <person name="Zaremba-Niedzwiedzka K."/>
            <person name="Martijn J."/>
            <person name="Lind A.E."/>
            <person name="van Eijk R."/>
            <person name="Schleper C."/>
            <person name="Guy L."/>
            <person name="Ettema T.J."/>
        </authorList>
    </citation>
    <scope>NUCLEOTIDE SEQUENCE</scope>
</reference>
<proteinExistence type="predicted"/>
<accession>A0A0F9KEJ9</accession>
<dbReference type="AlphaFoldDB" id="A0A0F9KEJ9"/>
<evidence type="ECO:0000313" key="1">
    <source>
        <dbReference type="EMBL" id="KKM73121.1"/>
    </source>
</evidence>
<sequence length="157" mass="16687">MLFKQLNRDEAEKIYVSGQNIAAETMTAGVFVCYDHRNSTSFGNAFVKPTTSTVPLFAGILAGRDIDTFTDLPQNSYGLVQVAGVANSVAFNVGAASLSAAGQYLIPVAGQYSGQTNQVSGVGLDWISQNYFINMGVKIINNDIASDGWTQGIVHAL</sequence>
<protein>
    <submittedName>
        <fullName evidence="1">Uncharacterized protein</fullName>
    </submittedName>
</protein>
<dbReference type="EMBL" id="LAZR01009356">
    <property type="protein sequence ID" value="KKM73121.1"/>
    <property type="molecule type" value="Genomic_DNA"/>
</dbReference>